<dbReference type="EMBL" id="HACG01028366">
    <property type="protein sequence ID" value="CEK75231.1"/>
    <property type="molecule type" value="Transcribed_RNA"/>
</dbReference>
<feature type="non-terminal residue" evidence="1">
    <location>
        <position position="1"/>
    </location>
</feature>
<gene>
    <name evidence="1" type="primary">ORF94597</name>
</gene>
<reference evidence="1" key="1">
    <citation type="submission" date="2014-12" db="EMBL/GenBank/DDBJ databases">
        <title>Insight into the proteome of Arion vulgaris.</title>
        <authorList>
            <person name="Aradska J."/>
            <person name="Bulat T."/>
            <person name="Smidak R."/>
            <person name="Sarate P."/>
            <person name="Gangsoo J."/>
            <person name="Sialana F."/>
            <person name="Bilban M."/>
            <person name="Lubec G."/>
        </authorList>
    </citation>
    <scope>NUCLEOTIDE SEQUENCE</scope>
    <source>
        <tissue evidence="1">Skin</tissue>
    </source>
</reference>
<evidence type="ECO:0000313" key="1">
    <source>
        <dbReference type="EMBL" id="CEK75231.1"/>
    </source>
</evidence>
<dbReference type="AlphaFoldDB" id="A0A0B7A5A7"/>
<protein>
    <submittedName>
        <fullName evidence="1">Uncharacterized protein</fullName>
    </submittedName>
</protein>
<organism evidence="1">
    <name type="scientific">Arion vulgaris</name>
    <dbReference type="NCBI Taxonomy" id="1028688"/>
    <lineage>
        <taxon>Eukaryota</taxon>
        <taxon>Metazoa</taxon>
        <taxon>Spiralia</taxon>
        <taxon>Lophotrochozoa</taxon>
        <taxon>Mollusca</taxon>
        <taxon>Gastropoda</taxon>
        <taxon>Heterobranchia</taxon>
        <taxon>Euthyneura</taxon>
        <taxon>Panpulmonata</taxon>
        <taxon>Eupulmonata</taxon>
        <taxon>Stylommatophora</taxon>
        <taxon>Helicina</taxon>
        <taxon>Arionoidea</taxon>
        <taxon>Arionidae</taxon>
        <taxon>Arion</taxon>
    </lineage>
</organism>
<accession>A0A0B7A5A7</accession>
<proteinExistence type="predicted"/>
<sequence length="61" mass="6978">VPATILEFSRKTVHVDQQIQSRFEPMAIETKANSLNTLPQRPHMIHKGGKELFHLPLAYLV</sequence>
<name>A0A0B7A5A7_9EUPU</name>